<proteinExistence type="predicted"/>
<protein>
    <submittedName>
        <fullName evidence="1">Uncharacterized protein</fullName>
    </submittedName>
</protein>
<keyword evidence="2" id="KW-1185">Reference proteome</keyword>
<accession>V6J3J7</accession>
<reference evidence="1 2" key="1">
    <citation type="journal article" date="2013" name="Genome Announc.">
        <title>Genome Sequence of Sporolactobacillus laevolacticus DSM442, an Efficient Polymer-Grade D-Lactate Producer from Agricultural Waste Cottonseed as a Nitrogen Source.</title>
        <authorList>
            <person name="Wang H."/>
            <person name="Wang L."/>
            <person name="Ju J."/>
            <person name="Yu B."/>
            <person name="Ma Y."/>
        </authorList>
    </citation>
    <scope>NUCLEOTIDE SEQUENCE [LARGE SCALE GENOMIC DNA]</scope>
    <source>
        <strain evidence="1 2">DSM 442</strain>
    </source>
</reference>
<name>V6J3J7_9BACL</name>
<evidence type="ECO:0000313" key="2">
    <source>
        <dbReference type="Proteomes" id="UP000018296"/>
    </source>
</evidence>
<dbReference type="EMBL" id="AWTC01000013">
    <property type="protein sequence ID" value="EST11279.1"/>
    <property type="molecule type" value="Genomic_DNA"/>
</dbReference>
<dbReference type="Proteomes" id="UP000018296">
    <property type="component" value="Unassembled WGS sequence"/>
</dbReference>
<comment type="caution">
    <text evidence="1">The sequence shown here is derived from an EMBL/GenBank/DDBJ whole genome shotgun (WGS) entry which is preliminary data.</text>
</comment>
<gene>
    <name evidence="1" type="ORF">P343_12815</name>
</gene>
<dbReference type="AlphaFoldDB" id="V6J3J7"/>
<dbReference type="RefSeq" id="WP_023510803.1">
    <property type="nucleotide sequence ID" value="NZ_AWTC01000013.1"/>
</dbReference>
<dbReference type="PATRIC" id="fig|1395513.3.peg.2601"/>
<organism evidence="1 2">
    <name type="scientific">Sporolactobacillus laevolacticus DSM 442</name>
    <dbReference type="NCBI Taxonomy" id="1395513"/>
    <lineage>
        <taxon>Bacteria</taxon>
        <taxon>Bacillati</taxon>
        <taxon>Bacillota</taxon>
        <taxon>Bacilli</taxon>
        <taxon>Bacillales</taxon>
        <taxon>Sporolactobacillaceae</taxon>
        <taxon>Sporolactobacillus</taxon>
    </lineage>
</organism>
<evidence type="ECO:0000313" key="1">
    <source>
        <dbReference type="EMBL" id="EST11279.1"/>
    </source>
</evidence>
<dbReference type="STRING" id="1395513.P343_12815"/>
<sequence>MAIKLKTKVDGEILAELNEAESDPVKFKNVFLLYISINKSYPELHVVKDWIGAIESGNKINNP</sequence>